<gene>
    <name evidence="2" type="ORF">COU17_01110</name>
</gene>
<comment type="caution">
    <text evidence="2">The sequence shown here is derived from an EMBL/GenBank/DDBJ whole genome shotgun (WGS) entry which is preliminary data.</text>
</comment>
<proteinExistence type="predicted"/>
<accession>A0A2M6WF29</accession>
<name>A0A2M6WF29_9BACT</name>
<keyword evidence="1" id="KW-0812">Transmembrane</keyword>
<keyword evidence="1" id="KW-0472">Membrane</keyword>
<evidence type="ECO:0000313" key="3">
    <source>
        <dbReference type="Proteomes" id="UP000228809"/>
    </source>
</evidence>
<keyword evidence="1" id="KW-1133">Transmembrane helix</keyword>
<evidence type="ECO:0000313" key="2">
    <source>
        <dbReference type="EMBL" id="PIT91376.1"/>
    </source>
</evidence>
<dbReference type="AlphaFoldDB" id="A0A2M6WF29"/>
<protein>
    <submittedName>
        <fullName evidence="2">Uncharacterized protein</fullName>
    </submittedName>
</protein>
<sequence>MKGNIQFNDQRNYQVSYNNSGPTGITGKLISLGIARDKRHAQLLLSIVGVGALLIMGGVFLFSGNNGYEPTQKEVEEAFMQTQQLPVRR</sequence>
<dbReference type="EMBL" id="PFBJ01000004">
    <property type="protein sequence ID" value="PIT91376.1"/>
    <property type="molecule type" value="Genomic_DNA"/>
</dbReference>
<reference evidence="3" key="1">
    <citation type="submission" date="2017-09" db="EMBL/GenBank/DDBJ databases">
        <title>Depth-based differentiation of microbial function through sediment-hosted aquifers and enrichment of novel symbionts in the deep terrestrial subsurface.</title>
        <authorList>
            <person name="Probst A.J."/>
            <person name="Ladd B."/>
            <person name="Jarett J.K."/>
            <person name="Geller-Mcgrath D.E."/>
            <person name="Sieber C.M.K."/>
            <person name="Emerson J.B."/>
            <person name="Anantharaman K."/>
            <person name="Thomas B.C."/>
            <person name="Malmstrom R."/>
            <person name="Stieglmeier M."/>
            <person name="Klingl A."/>
            <person name="Woyke T."/>
            <person name="Ryan C.M."/>
            <person name="Banfield J.F."/>
        </authorList>
    </citation>
    <scope>NUCLEOTIDE SEQUENCE [LARGE SCALE GENOMIC DNA]</scope>
</reference>
<dbReference type="Proteomes" id="UP000228809">
    <property type="component" value="Unassembled WGS sequence"/>
</dbReference>
<feature type="transmembrane region" description="Helical" evidence="1">
    <location>
        <begin position="43"/>
        <end position="62"/>
    </location>
</feature>
<evidence type="ECO:0000256" key="1">
    <source>
        <dbReference type="SAM" id="Phobius"/>
    </source>
</evidence>
<organism evidence="2 3">
    <name type="scientific">Candidatus Kaiserbacteria bacterium CG10_big_fil_rev_8_21_14_0_10_49_17</name>
    <dbReference type="NCBI Taxonomy" id="1974609"/>
    <lineage>
        <taxon>Bacteria</taxon>
        <taxon>Candidatus Kaiseribacteriota</taxon>
    </lineage>
</organism>